<evidence type="ECO:0000313" key="4">
    <source>
        <dbReference type="Proteomes" id="UP000011083"/>
    </source>
</evidence>
<dbReference type="Gene3D" id="3.30.710.10">
    <property type="entry name" value="Potassium Channel Kv1.1, Chain A"/>
    <property type="match status" value="1"/>
</dbReference>
<protein>
    <recommendedName>
        <fullName evidence="2">BTB domain-containing protein</fullName>
    </recommendedName>
</protein>
<gene>
    <name evidence="3" type="ORF">ACA1_098170</name>
</gene>
<dbReference type="EMBL" id="KB008103">
    <property type="protein sequence ID" value="ELR13120.1"/>
    <property type="molecule type" value="Genomic_DNA"/>
</dbReference>
<dbReference type="Pfam" id="PF21536">
    <property type="entry name" value="BTB_KLHL33"/>
    <property type="match status" value="1"/>
</dbReference>
<organism evidence="3 4">
    <name type="scientific">Acanthamoeba castellanii (strain ATCC 30010 / Neff)</name>
    <dbReference type="NCBI Taxonomy" id="1257118"/>
    <lineage>
        <taxon>Eukaryota</taxon>
        <taxon>Amoebozoa</taxon>
        <taxon>Discosea</taxon>
        <taxon>Longamoebia</taxon>
        <taxon>Centramoebida</taxon>
        <taxon>Acanthamoebidae</taxon>
        <taxon>Acanthamoeba</taxon>
    </lineage>
</organism>
<proteinExistence type="predicted"/>
<feature type="domain" description="BTB" evidence="2">
    <location>
        <begin position="194"/>
        <end position="252"/>
    </location>
</feature>
<dbReference type="InterPro" id="IPR045890">
    <property type="entry name" value="POB1-like"/>
</dbReference>
<dbReference type="OrthoDB" id="45365at2759"/>
<dbReference type="CDD" id="cd18186">
    <property type="entry name" value="BTB_POZ_ZBTB_KLHL-like"/>
    <property type="match status" value="1"/>
</dbReference>
<dbReference type="Proteomes" id="UP000011083">
    <property type="component" value="Unassembled WGS sequence"/>
</dbReference>
<dbReference type="InterPro" id="IPR000210">
    <property type="entry name" value="BTB/POZ_dom"/>
</dbReference>
<evidence type="ECO:0000313" key="3">
    <source>
        <dbReference type="EMBL" id="ELR13120.1"/>
    </source>
</evidence>
<dbReference type="STRING" id="1257118.L8GJA5"/>
<dbReference type="SUPFAM" id="SSF54695">
    <property type="entry name" value="POZ domain"/>
    <property type="match status" value="1"/>
</dbReference>
<sequence length="533" mass="59496">MVEDYAFAYDCPSFSDRVLCLTTGPLPPEHSAQHLASAFAASSPSLSYDGAGTSGVASAREGPLAKRRKILNDEDLMVEESGGAPALTAIAHPPAGTLSAAAAVAAVAQPSPKRNVMIKSSKQRRKAARTLVSDSGDEEKLDTSAEGVEEKEQEQEEEEREEEEEGAGSAERQRDRRRKRRSASEEGQQNVVKIHVSGLLLAAKSRFFRSLFASGMKETHQREVWLQMSKEELRPLQDIIRFIYEGRLHASTFRSLVEVLITADKVSYPTQQCVANLINSSLQYDVPSAVDAASRSLATIHFTLEQCEEVLSLATPSQKALVSRCQEVLLDRFGNLDKVWEQDDFWQLSPAALRTLLDCDKCEISSENNLFHVLRTWLAKDKEERQGQLGHILPSIRWPMMDSHFLNDVVAQASWLQSCPSFQVRFLASNSTTSVMSHSYAAYRRFTRRRWYGSPSARSASRWSWRATTKWQATGATVPDRCQPSRRRSWFSIGRSSSRTAPSTTPVPTSYTRATTCTGPPRLPDLRCRLSEF</sequence>
<dbReference type="Gene3D" id="1.25.40.420">
    <property type="match status" value="1"/>
</dbReference>
<evidence type="ECO:0000256" key="1">
    <source>
        <dbReference type="SAM" id="MobiDB-lite"/>
    </source>
</evidence>
<dbReference type="VEuPathDB" id="AmoebaDB:ACA1_098170"/>
<feature type="compositionally biased region" description="Acidic residues" evidence="1">
    <location>
        <begin position="147"/>
        <end position="166"/>
    </location>
</feature>
<dbReference type="GeneID" id="14913605"/>
<dbReference type="RefSeq" id="XP_004335133.1">
    <property type="nucleotide sequence ID" value="XM_004335085.1"/>
</dbReference>
<dbReference type="CDD" id="cd14733">
    <property type="entry name" value="BACK"/>
    <property type="match status" value="1"/>
</dbReference>
<feature type="region of interest" description="Disordered" evidence="1">
    <location>
        <begin position="115"/>
        <end position="188"/>
    </location>
</feature>
<dbReference type="PROSITE" id="PS50097">
    <property type="entry name" value="BTB"/>
    <property type="match status" value="1"/>
</dbReference>
<dbReference type="KEGG" id="acan:ACA1_098170"/>
<keyword evidence="4" id="KW-1185">Reference proteome</keyword>
<accession>L8GJA5</accession>
<dbReference type="PANTHER" id="PTHR46336:SF3">
    <property type="entry name" value="BTB_POZ DOMAIN-CONTAINING PROTEIN POB1"/>
    <property type="match status" value="1"/>
</dbReference>
<dbReference type="AlphaFoldDB" id="L8GJA5"/>
<dbReference type="InterPro" id="IPR011705">
    <property type="entry name" value="BACK"/>
</dbReference>
<dbReference type="InterPro" id="IPR011333">
    <property type="entry name" value="SKP1/BTB/POZ_sf"/>
</dbReference>
<evidence type="ECO:0000259" key="2">
    <source>
        <dbReference type="PROSITE" id="PS50097"/>
    </source>
</evidence>
<reference evidence="3 4" key="1">
    <citation type="journal article" date="2013" name="Genome Biol.">
        <title>Genome of Acanthamoeba castellanii highlights extensive lateral gene transfer and early evolution of tyrosine kinase signaling.</title>
        <authorList>
            <person name="Clarke M."/>
            <person name="Lohan A.J."/>
            <person name="Liu B."/>
            <person name="Lagkouvardos I."/>
            <person name="Roy S."/>
            <person name="Zafar N."/>
            <person name="Bertelli C."/>
            <person name="Schilde C."/>
            <person name="Kianianmomeni A."/>
            <person name="Burglin T.R."/>
            <person name="Frech C."/>
            <person name="Turcotte B."/>
            <person name="Kopec K.O."/>
            <person name="Synnott J.M."/>
            <person name="Choo C."/>
            <person name="Paponov I."/>
            <person name="Finkler A."/>
            <person name="Soon Heng Tan C."/>
            <person name="Hutchins A.P."/>
            <person name="Weinmeier T."/>
            <person name="Rattei T."/>
            <person name="Chu J.S."/>
            <person name="Gimenez G."/>
            <person name="Irimia M."/>
            <person name="Rigden D.J."/>
            <person name="Fitzpatrick D.A."/>
            <person name="Lorenzo-Morales J."/>
            <person name="Bateman A."/>
            <person name="Chiu C.H."/>
            <person name="Tang P."/>
            <person name="Hegemann P."/>
            <person name="Fromm H."/>
            <person name="Raoult D."/>
            <person name="Greub G."/>
            <person name="Miranda-Saavedra D."/>
            <person name="Chen N."/>
            <person name="Nash P."/>
            <person name="Ginger M.L."/>
            <person name="Horn M."/>
            <person name="Schaap P."/>
            <person name="Caler L."/>
            <person name="Loftus B."/>
        </authorList>
    </citation>
    <scope>NUCLEOTIDE SEQUENCE [LARGE SCALE GENOMIC DNA]</scope>
    <source>
        <strain evidence="3 4">Neff</strain>
    </source>
</reference>
<name>L8GJA5_ACACF</name>
<dbReference type="Pfam" id="PF07707">
    <property type="entry name" value="BACK"/>
    <property type="match status" value="1"/>
</dbReference>
<dbReference type="SMART" id="SM00875">
    <property type="entry name" value="BACK"/>
    <property type="match status" value="1"/>
</dbReference>
<dbReference type="PANTHER" id="PTHR46336">
    <property type="entry name" value="OS02G0260700 PROTEIN"/>
    <property type="match status" value="1"/>
</dbReference>